<name>A0A0C3L7F1_9AGAM</name>
<sequence>MGKDAKYHLMYGHGSTIGGCGTDSPTGFDIMTAYRAGKSNALKVLYLVPAKPISDEKIKSWSVDAVVAAIRDRLQTKKRKRSVSSDSNSEDGTEESDWASESGDGEGAATDAEEDAATDAGEDAATDADEDAPVTDSVDAGLAEQDFEPEVIQAAPPRKKRKIGSGQSAARKPKKASCTTAADAPEPTGPSSRILRERNRLPTSSNTISKAIDPLNPWHNPSSYVL</sequence>
<feature type="compositionally biased region" description="Acidic residues" evidence="1">
    <location>
        <begin position="111"/>
        <end position="133"/>
    </location>
</feature>
<evidence type="ECO:0000313" key="2">
    <source>
        <dbReference type="EMBL" id="KIO17407.1"/>
    </source>
</evidence>
<accession>A0A0C3L7F1</accession>
<evidence type="ECO:0000313" key="3">
    <source>
        <dbReference type="Proteomes" id="UP000054248"/>
    </source>
</evidence>
<dbReference type="AlphaFoldDB" id="A0A0C3L7F1"/>
<dbReference type="HOGENOM" id="CLU_1225557_0_0_1"/>
<gene>
    <name evidence="2" type="ORF">M407DRAFT_246751</name>
</gene>
<keyword evidence="3" id="KW-1185">Reference proteome</keyword>
<feature type="compositionally biased region" description="Acidic residues" evidence="1">
    <location>
        <begin position="88"/>
        <end position="98"/>
    </location>
</feature>
<dbReference type="EMBL" id="KN823388">
    <property type="protein sequence ID" value="KIO17407.1"/>
    <property type="molecule type" value="Genomic_DNA"/>
</dbReference>
<reference evidence="3" key="2">
    <citation type="submission" date="2015-01" db="EMBL/GenBank/DDBJ databases">
        <title>Evolutionary Origins and Diversification of the Mycorrhizal Mutualists.</title>
        <authorList>
            <consortium name="DOE Joint Genome Institute"/>
            <consortium name="Mycorrhizal Genomics Consortium"/>
            <person name="Kohler A."/>
            <person name="Kuo A."/>
            <person name="Nagy L.G."/>
            <person name="Floudas D."/>
            <person name="Copeland A."/>
            <person name="Barry K.W."/>
            <person name="Cichocki N."/>
            <person name="Veneault-Fourrey C."/>
            <person name="LaButti K."/>
            <person name="Lindquist E.A."/>
            <person name="Lipzen A."/>
            <person name="Lundell T."/>
            <person name="Morin E."/>
            <person name="Murat C."/>
            <person name="Riley R."/>
            <person name="Ohm R."/>
            <person name="Sun H."/>
            <person name="Tunlid A."/>
            <person name="Henrissat B."/>
            <person name="Grigoriev I.V."/>
            <person name="Hibbett D.S."/>
            <person name="Martin F."/>
        </authorList>
    </citation>
    <scope>NUCLEOTIDE SEQUENCE [LARGE SCALE GENOMIC DNA]</scope>
    <source>
        <strain evidence="3">MUT 4182</strain>
    </source>
</reference>
<feature type="region of interest" description="Disordered" evidence="1">
    <location>
        <begin position="74"/>
        <end position="226"/>
    </location>
</feature>
<proteinExistence type="predicted"/>
<dbReference type="Proteomes" id="UP000054248">
    <property type="component" value="Unassembled WGS sequence"/>
</dbReference>
<evidence type="ECO:0000256" key="1">
    <source>
        <dbReference type="SAM" id="MobiDB-lite"/>
    </source>
</evidence>
<dbReference type="PROSITE" id="PS51257">
    <property type="entry name" value="PROKAR_LIPOPROTEIN"/>
    <property type="match status" value="1"/>
</dbReference>
<organism evidence="2 3">
    <name type="scientific">Tulasnella calospora MUT 4182</name>
    <dbReference type="NCBI Taxonomy" id="1051891"/>
    <lineage>
        <taxon>Eukaryota</taxon>
        <taxon>Fungi</taxon>
        <taxon>Dikarya</taxon>
        <taxon>Basidiomycota</taxon>
        <taxon>Agaricomycotina</taxon>
        <taxon>Agaricomycetes</taxon>
        <taxon>Cantharellales</taxon>
        <taxon>Tulasnellaceae</taxon>
        <taxon>Tulasnella</taxon>
    </lineage>
</organism>
<protein>
    <submittedName>
        <fullName evidence="2">Uncharacterized protein</fullName>
    </submittedName>
</protein>
<dbReference type="OrthoDB" id="10550506at2759"/>
<reference evidence="2 3" key="1">
    <citation type="submission" date="2014-04" db="EMBL/GenBank/DDBJ databases">
        <authorList>
            <consortium name="DOE Joint Genome Institute"/>
            <person name="Kuo A."/>
            <person name="Girlanda M."/>
            <person name="Perotto S."/>
            <person name="Kohler A."/>
            <person name="Nagy L.G."/>
            <person name="Floudas D."/>
            <person name="Copeland A."/>
            <person name="Barry K.W."/>
            <person name="Cichocki N."/>
            <person name="Veneault-Fourrey C."/>
            <person name="LaButti K."/>
            <person name="Lindquist E.A."/>
            <person name="Lipzen A."/>
            <person name="Lundell T."/>
            <person name="Morin E."/>
            <person name="Murat C."/>
            <person name="Sun H."/>
            <person name="Tunlid A."/>
            <person name="Henrissat B."/>
            <person name="Grigoriev I.V."/>
            <person name="Hibbett D.S."/>
            <person name="Martin F."/>
            <person name="Nordberg H.P."/>
            <person name="Cantor M.N."/>
            <person name="Hua S.X."/>
        </authorList>
    </citation>
    <scope>NUCLEOTIDE SEQUENCE [LARGE SCALE GENOMIC DNA]</scope>
    <source>
        <strain evidence="2 3">MUT 4182</strain>
    </source>
</reference>